<reference evidence="3 4" key="1">
    <citation type="submission" date="2018-10" db="EMBL/GenBank/DDBJ databases">
        <title>Rhodobacter sp . BO-81.</title>
        <authorList>
            <person name="Im W.T."/>
        </authorList>
    </citation>
    <scope>NUCLEOTIDE SEQUENCE [LARGE SCALE GENOMIC DNA]</scope>
    <source>
        <strain evidence="3 4">BO-81</strain>
    </source>
</reference>
<evidence type="ECO:0000313" key="4">
    <source>
        <dbReference type="Proteomes" id="UP000279673"/>
    </source>
</evidence>
<dbReference type="InterPro" id="IPR011234">
    <property type="entry name" value="Fumarylacetoacetase-like_C"/>
</dbReference>
<evidence type="ECO:0000259" key="2">
    <source>
        <dbReference type="Pfam" id="PF01557"/>
    </source>
</evidence>
<comment type="caution">
    <text evidence="3">The sequence shown here is derived from an EMBL/GenBank/DDBJ whole genome shotgun (WGS) entry which is preliminary data.</text>
</comment>
<sequence length="232" mass="24044">MTDLLFEAPALPTLPVASNAARYPVRRIFCVGRNYAEHAKEMGAEVDRESPVYFTKSAFALAASGSALPYPPGTQDLHHEVELTVALGAPLFRASEAEAAAAVFGYAVGLDMTRRDLQAAAKAKRHPWDTGKDFEGSAIVAEITPAATFGALADQAIALTVNGAPRQGSGLGEMIWSVPALLAHLSTLYHLGPGDLVMTGTPSGVGAVGPGDVLEGTIAGLAPVRLTITAPE</sequence>
<dbReference type="Pfam" id="PF01557">
    <property type="entry name" value="FAA_hydrolase"/>
    <property type="match status" value="1"/>
</dbReference>
<evidence type="ECO:0000313" key="3">
    <source>
        <dbReference type="EMBL" id="RLL64743.1"/>
    </source>
</evidence>
<dbReference type="PANTHER" id="PTHR11820">
    <property type="entry name" value="ACYLPYRUVASE"/>
    <property type="match status" value="1"/>
</dbReference>
<dbReference type="PANTHER" id="PTHR11820:SF90">
    <property type="entry name" value="FLUTATHIONE S-TRANSFERASE"/>
    <property type="match status" value="1"/>
</dbReference>
<feature type="domain" description="Fumarylacetoacetase-like C-terminal" evidence="2">
    <location>
        <begin position="28"/>
        <end position="228"/>
    </location>
</feature>
<dbReference type="GO" id="GO:0046872">
    <property type="term" value="F:metal ion binding"/>
    <property type="evidence" value="ECO:0007669"/>
    <property type="project" value="UniProtKB-KW"/>
</dbReference>
<gene>
    <name evidence="3" type="ORF">DYS74_10475</name>
</gene>
<dbReference type="Gene3D" id="3.90.850.10">
    <property type="entry name" value="Fumarylacetoacetase-like, C-terminal domain"/>
    <property type="match status" value="1"/>
</dbReference>
<protein>
    <submittedName>
        <fullName evidence="3">FAA hydrolase family protein</fullName>
    </submittedName>
</protein>
<keyword evidence="3" id="KW-0378">Hydrolase</keyword>
<dbReference type="InterPro" id="IPR036663">
    <property type="entry name" value="Fumarylacetoacetase_C_sf"/>
</dbReference>
<organism evidence="3 4">
    <name type="scientific">Paenirhodobacter hankyongi</name>
    <dbReference type="NCBI Taxonomy" id="2294033"/>
    <lineage>
        <taxon>Bacteria</taxon>
        <taxon>Pseudomonadati</taxon>
        <taxon>Pseudomonadota</taxon>
        <taxon>Alphaproteobacteria</taxon>
        <taxon>Rhodobacterales</taxon>
        <taxon>Rhodobacter group</taxon>
        <taxon>Paenirhodobacter</taxon>
    </lineage>
</organism>
<proteinExistence type="predicted"/>
<dbReference type="SUPFAM" id="SSF56529">
    <property type="entry name" value="FAH"/>
    <property type="match status" value="1"/>
</dbReference>
<dbReference type="GO" id="GO:0018773">
    <property type="term" value="F:acetylpyruvate hydrolase activity"/>
    <property type="evidence" value="ECO:0007669"/>
    <property type="project" value="TreeGrafter"/>
</dbReference>
<evidence type="ECO:0000256" key="1">
    <source>
        <dbReference type="ARBA" id="ARBA00022723"/>
    </source>
</evidence>
<dbReference type="EMBL" id="RCHI01000008">
    <property type="protein sequence ID" value="RLL64743.1"/>
    <property type="molecule type" value="Genomic_DNA"/>
</dbReference>
<dbReference type="Proteomes" id="UP000279673">
    <property type="component" value="Unassembled WGS sequence"/>
</dbReference>
<keyword evidence="1" id="KW-0479">Metal-binding</keyword>
<accession>A0A421BNT3</accession>
<dbReference type="AlphaFoldDB" id="A0A421BNT3"/>
<dbReference type="RefSeq" id="WP_121533569.1">
    <property type="nucleotide sequence ID" value="NZ_RCHI01000008.1"/>
</dbReference>
<name>A0A421BNT3_9RHOB</name>
<keyword evidence="4" id="KW-1185">Reference proteome</keyword>